<reference evidence="2 3" key="1">
    <citation type="journal article" date="2016" name="Nat. Commun.">
        <title>Thousands of microbial genomes shed light on interconnected biogeochemical processes in an aquifer system.</title>
        <authorList>
            <person name="Anantharaman K."/>
            <person name="Brown C.T."/>
            <person name="Hug L.A."/>
            <person name="Sharon I."/>
            <person name="Castelle C.J."/>
            <person name="Probst A.J."/>
            <person name="Thomas B.C."/>
            <person name="Singh A."/>
            <person name="Wilkins M.J."/>
            <person name="Karaoz U."/>
            <person name="Brodie E.L."/>
            <person name="Williams K.H."/>
            <person name="Hubbard S.S."/>
            <person name="Banfield J.F."/>
        </authorList>
    </citation>
    <scope>NUCLEOTIDE SEQUENCE [LARGE SCALE GENOMIC DNA]</scope>
</reference>
<protein>
    <submittedName>
        <fullName evidence="2">Uncharacterized protein</fullName>
    </submittedName>
</protein>
<evidence type="ECO:0000313" key="2">
    <source>
        <dbReference type="EMBL" id="OGY79598.1"/>
    </source>
</evidence>
<keyword evidence="1" id="KW-1133">Transmembrane helix</keyword>
<accession>A0A1G2ARR1</accession>
<organism evidence="2 3">
    <name type="scientific">Candidatus Kerfeldbacteria bacterium RIFCSPHIGHO2_02_FULL_42_14</name>
    <dbReference type="NCBI Taxonomy" id="1798540"/>
    <lineage>
        <taxon>Bacteria</taxon>
        <taxon>Candidatus Kerfeldiibacteriota</taxon>
    </lineage>
</organism>
<name>A0A1G2ARR1_9BACT</name>
<keyword evidence="1" id="KW-0472">Membrane</keyword>
<dbReference type="AlphaFoldDB" id="A0A1G2ARR1"/>
<evidence type="ECO:0000256" key="1">
    <source>
        <dbReference type="SAM" id="Phobius"/>
    </source>
</evidence>
<dbReference type="EMBL" id="MHKB01000008">
    <property type="protein sequence ID" value="OGY79598.1"/>
    <property type="molecule type" value="Genomic_DNA"/>
</dbReference>
<feature type="transmembrane region" description="Helical" evidence="1">
    <location>
        <begin position="61"/>
        <end position="83"/>
    </location>
</feature>
<keyword evidence="1" id="KW-0812">Transmembrane</keyword>
<sequence>MHLVKNVRFFLRILVLVLALFLSFPHVTGASILRNLSAPCLECGNCTLQDLALAGGNTFNFFLYIIGSVVLLLFFIGGLILLVSHGNRQLEQLGRGIINGSFKGLAIAMVCWVIVNFVITAIVEDREIFGTEWFTFPEAAPFACTPPPPVLPPAVPSINWTLAGGVDPRQRQDASPELAALLNCMYQKEPNLIVTSISDNDLYTGRCNIQNCNKQQSQTGSCPASACSNDAQCVHRCGSCHYAFGTPQGTNFSRAADFRLNVDPQTVARVARECDPGMRVEFEADHTHISHSSCPR</sequence>
<gene>
    <name evidence="2" type="ORF">A3B74_02380</name>
</gene>
<proteinExistence type="predicted"/>
<feature type="transmembrane region" description="Helical" evidence="1">
    <location>
        <begin position="104"/>
        <end position="123"/>
    </location>
</feature>
<dbReference type="Proteomes" id="UP000177165">
    <property type="component" value="Unassembled WGS sequence"/>
</dbReference>
<comment type="caution">
    <text evidence="2">The sequence shown here is derived from an EMBL/GenBank/DDBJ whole genome shotgun (WGS) entry which is preliminary data.</text>
</comment>
<evidence type="ECO:0000313" key="3">
    <source>
        <dbReference type="Proteomes" id="UP000177165"/>
    </source>
</evidence>